<organism evidence="2 3">
    <name type="scientific">Candidatus Blautia stercoripullorum</name>
    <dbReference type="NCBI Taxonomy" id="2838502"/>
    <lineage>
        <taxon>Bacteria</taxon>
        <taxon>Bacillati</taxon>
        <taxon>Bacillota</taxon>
        <taxon>Clostridia</taxon>
        <taxon>Lachnospirales</taxon>
        <taxon>Lachnospiraceae</taxon>
        <taxon>Blautia</taxon>
    </lineage>
</organism>
<evidence type="ECO:0000313" key="2">
    <source>
        <dbReference type="EMBL" id="HJD40068.1"/>
    </source>
</evidence>
<name>A0A9D2U615_9FIRM</name>
<keyword evidence="1" id="KW-0812">Transmembrane</keyword>
<comment type="caution">
    <text evidence="2">The sequence shown here is derived from an EMBL/GenBank/DDBJ whole genome shotgun (WGS) entry which is preliminary data.</text>
</comment>
<accession>A0A9D2U615</accession>
<feature type="transmembrane region" description="Helical" evidence="1">
    <location>
        <begin position="207"/>
        <end position="231"/>
    </location>
</feature>
<sequence>MDVGTLPWQEALRPALILGINMSIATCIQMTALERKRSPLLLICSAAARCILLNLMGGIVFQDYIRCHPVLDILYEITITLQALLLWPVFSYTFKGSFLKIAITSMVVEIYTMTLNSGALILVNYLEGRPRLMDNGGEFLWMDLLIPVIMLTVFLPSYFSLRDKIRENAFRKKSYKKRYWIFLGMYFTSGILSWWNGYADTMGRHKYIFWILFILLTVAAGFSGAQSYCAYIRRMKTEHKFLKKQQELLGLHRKAIYDQICQMEKNQKMIDAQMKEIEKLEGKGLSGKRVEAYLKSLKKEYHSIKAGVFCNDWKIDIILYYYASLLEKKRIPYVFSFSCYEKGSADYEILGNFLLELLEKTVERNMRIDKRKRKVFLTGGTVRNQLVLTLNTGGASRLWVIRLRSYIKKKYKGILCCQKRGEEREIKFMIPCRKSFSQKSGNNL</sequence>
<feature type="transmembrane region" description="Helical" evidence="1">
    <location>
        <begin position="106"/>
        <end position="127"/>
    </location>
</feature>
<feature type="transmembrane region" description="Helical" evidence="1">
    <location>
        <begin position="139"/>
        <end position="159"/>
    </location>
</feature>
<dbReference type="AlphaFoldDB" id="A0A9D2U615"/>
<dbReference type="EMBL" id="DWUX01000154">
    <property type="protein sequence ID" value="HJD40068.1"/>
    <property type="molecule type" value="Genomic_DNA"/>
</dbReference>
<keyword evidence="1" id="KW-1133">Transmembrane helix</keyword>
<feature type="transmembrane region" description="Helical" evidence="1">
    <location>
        <begin position="179"/>
        <end position="195"/>
    </location>
</feature>
<feature type="transmembrane region" description="Helical" evidence="1">
    <location>
        <begin position="40"/>
        <end position="61"/>
    </location>
</feature>
<gene>
    <name evidence="2" type="ORF">H9913_08555</name>
</gene>
<feature type="transmembrane region" description="Helical" evidence="1">
    <location>
        <begin position="73"/>
        <end position="94"/>
    </location>
</feature>
<reference evidence="2" key="1">
    <citation type="journal article" date="2021" name="PeerJ">
        <title>Extensive microbial diversity within the chicken gut microbiome revealed by metagenomics and culture.</title>
        <authorList>
            <person name="Gilroy R."/>
            <person name="Ravi A."/>
            <person name="Getino M."/>
            <person name="Pursley I."/>
            <person name="Horton D.L."/>
            <person name="Alikhan N.F."/>
            <person name="Baker D."/>
            <person name="Gharbi K."/>
            <person name="Hall N."/>
            <person name="Watson M."/>
            <person name="Adriaenssens E.M."/>
            <person name="Foster-Nyarko E."/>
            <person name="Jarju S."/>
            <person name="Secka A."/>
            <person name="Antonio M."/>
            <person name="Oren A."/>
            <person name="Chaudhuri R.R."/>
            <person name="La Ragione R."/>
            <person name="Hildebrand F."/>
            <person name="Pallen M.J."/>
        </authorList>
    </citation>
    <scope>NUCLEOTIDE SEQUENCE</scope>
    <source>
        <strain evidence="2">ChiW19-6364</strain>
    </source>
</reference>
<keyword evidence="1" id="KW-0472">Membrane</keyword>
<dbReference type="Proteomes" id="UP000823850">
    <property type="component" value="Unassembled WGS sequence"/>
</dbReference>
<reference evidence="2" key="2">
    <citation type="submission" date="2021-04" db="EMBL/GenBank/DDBJ databases">
        <authorList>
            <person name="Gilroy R."/>
        </authorList>
    </citation>
    <scope>NUCLEOTIDE SEQUENCE</scope>
    <source>
        <strain evidence="2">ChiW19-6364</strain>
    </source>
</reference>
<feature type="transmembrane region" description="Helical" evidence="1">
    <location>
        <begin position="12"/>
        <end position="33"/>
    </location>
</feature>
<proteinExistence type="predicted"/>
<evidence type="ECO:0000313" key="3">
    <source>
        <dbReference type="Proteomes" id="UP000823850"/>
    </source>
</evidence>
<evidence type="ECO:0000256" key="1">
    <source>
        <dbReference type="SAM" id="Phobius"/>
    </source>
</evidence>
<protein>
    <submittedName>
        <fullName evidence="2">Uncharacterized protein</fullName>
    </submittedName>
</protein>